<name>L1K0G0_GUITC</name>
<dbReference type="Proteomes" id="UP000011087">
    <property type="component" value="Unassembled WGS sequence"/>
</dbReference>
<reference evidence="2" key="3">
    <citation type="submission" date="2016-03" db="UniProtKB">
        <authorList>
            <consortium name="EnsemblProtists"/>
        </authorList>
    </citation>
    <scope>IDENTIFICATION</scope>
</reference>
<dbReference type="EnsemblProtists" id="EKX53935">
    <property type="protein sequence ID" value="EKX53935"/>
    <property type="gene ID" value="GUITHDRAFT_150095"/>
</dbReference>
<reference evidence="3" key="2">
    <citation type="submission" date="2012-11" db="EMBL/GenBank/DDBJ databases">
        <authorList>
            <person name="Kuo A."/>
            <person name="Curtis B.A."/>
            <person name="Tanifuji G."/>
            <person name="Burki F."/>
            <person name="Gruber A."/>
            <person name="Irimia M."/>
            <person name="Maruyama S."/>
            <person name="Arias M.C."/>
            <person name="Ball S.G."/>
            <person name="Gile G.H."/>
            <person name="Hirakawa Y."/>
            <person name="Hopkins J.F."/>
            <person name="Rensing S.A."/>
            <person name="Schmutz J."/>
            <person name="Symeonidi A."/>
            <person name="Elias M."/>
            <person name="Eveleigh R.J."/>
            <person name="Herman E.K."/>
            <person name="Klute M.J."/>
            <person name="Nakayama T."/>
            <person name="Obornik M."/>
            <person name="Reyes-Prieto A."/>
            <person name="Armbrust E.V."/>
            <person name="Aves S.J."/>
            <person name="Beiko R.G."/>
            <person name="Coutinho P."/>
            <person name="Dacks J.B."/>
            <person name="Durnford D.G."/>
            <person name="Fast N.M."/>
            <person name="Green B.R."/>
            <person name="Grisdale C."/>
            <person name="Hempe F."/>
            <person name="Henrissat B."/>
            <person name="Hoppner M.P."/>
            <person name="Ishida K.-I."/>
            <person name="Kim E."/>
            <person name="Koreny L."/>
            <person name="Kroth P.G."/>
            <person name="Liu Y."/>
            <person name="Malik S.-B."/>
            <person name="Maier U.G."/>
            <person name="McRose D."/>
            <person name="Mock T."/>
            <person name="Neilson J.A."/>
            <person name="Onodera N.T."/>
            <person name="Poole A.M."/>
            <person name="Pritham E.J."/>
            <person name="Richards T.A."/>
            <person name="Rocap G."/>
            <person name="Roy S.W."/>
            <person name="Sarai C."/>
            <person name="Schaack S."/>
            <person name="Shirato S."/>
            <person name="Slamovits C.H."/>
            <person name="Spencer D.F."/>
            <person name="Suzuki S."/>
            <person name="Worden A.Z."/>
            <person name="Zauner S."/>
            <person name="Barry K."/>
            <person name="Bell C."/>
            <person name="Bharti A.K."/>
            <person name="Crow J.A."/>
            <person name="Grimwood J."/>
            <person name="Kramer R."/>
            <person name="Lindquist E."/>
            <person name="Lucas S."/>
            <person name="Salamov A."/>
            <person name="McFadden G.I."/>
            <person name="Lane C.E."/>
            <person name="Keeling P.J."/>
            <person name="Gray M.W."/>
            <person name="Grigoriev I.V."/>
            <person name="Archibald J.M."/>
        </authorList>
    </citation>
    <scope>NUCLEOTIDE SEQUENCE</scope>
    <source>
        <strain evidence="3">CCMP2712</strain>
    </source>
</reference>
<dbReference type="GeneID" id="17310788"/>
<dbReference type="EMBL" id="JH992968">
    <property type="protein sequence ID" value="EKX53935.1"/>
    <property type="molecule type" value="Genomic_DNA"/>
</dbReference>
<dbReference type="KEGG" id="gtt:GUITHDRAFT_150095"/>
<reference evidence="1 3" key="1">
    <citation type="journal article" date="2012" name="Nature">
        <title>Algal genomes reveal evolutionary mosaicism and the fate of nucleomorphs.</title>
        <authorList>
            <consortium name="DOE Joint Genome Institute"/>
            <person name="Curtis B.A."/>
            <person name="Tanifuji G."/>
            <person name="Burki F."/>
            <person name="Gruber A."/>
            <person name="Irimia M."/>
            <person name="Maruyama S."/>
            <person name="Arias M.C."/>
            <person name="Ball S.G."/>
            <person name="Gile G.H."/>
            <person name="Hirakawa Y."/>
            <person name="Hopkins J.F."/>
            <person name="Kuo A."/>
            <person name="Rensing S.A."/>
            <person name="Schmutz J."/>
            <person name="Symeonidi A."/>
            <person name="Elias M."/>
            <person name="Eveleigh R.J."/>
            <person name="Herman E.K."/>
            <person name="Klute M.J."/>
            <person name="Nakayama T."/>
            <person name="Obornik M."/>
            <person name="Reyes-Prieto A."/>
            <person name="Armbrust E.V."/>
            <person name="Aves S.J."/>
            <person name="Beiko R.G."/>
            <person name="Coutinho P."/>
            <person name="Dacks J.B."/>
            <person name="Durnford D.G."/>
            <person name="Fast N.M."/>
            <person name="Green B.R."/>
            <person name="Grisdale C.J."/>
            <person name="Hempel F."/>
            <person name="Henrissat B."/>
            <person name="Hoppner M.P."/>
            <person name="Ishida K."/>
            <person name="Kim E."/>
            <person name="Koreny L."/>
            <person name="Kroth P.G."/>
            <person name="Liu Y."/>
            <person name="Malik S.B."/>
            <person name="Maier U.G."/>
            <person name="McRose D."/>
            <person name="Mock T."/>
            <person name="Neilson J.A."/>
            <person name="Onodera N.T."/>
            <person name="Poole A.M."/>
            <person name="Pritham E.J."/>
            <person name="Richards T.A."/>
            <person name="Rocap G."/>
            <person name="Roy S.W."/>
            <person name="Sarai C."/>
            <person name="Schaack S."/>
            <person name="Shirato S."/>
            <person name="Slamovits C.H."/>
            <person name="Spencer D.F."/>
            <person name="Suzuki S."/>
            <person name="Worden A.Z."/>
            <person name="Zauner S."/>
            <person name="Barry K."/>
            <person name="Bell C."/>
            <person name="Bharti A.K."/>
            <person name="Crow J.A."/>
            <person name="Grimwood J."/>
            <person name="Kramer R."/>
            <person name="Lindquist E."/>
            <person name="Lucas S."/>
            <person name="Salamov A."/>
            <person name="McFadden G.I."/>
            <person name="Lane C.E."/>
            <person name="Keeling P.J."/>
            <person name="Gray M.W."/>
            <person name="Grigoriev I.V."/>
            <person name="Archibald J.M."/>
        </authorList>
    </citation>
    <scope>NUCLEOTIDE SEQUENCE</scope>
    <source>
        <strain evidence="1 3">CCMP2712</strain>
    </source>
</reference>
<dbReference type="RefSeq" id="XP_005840915.1">
    <property type="nucleotide sequence ID" value="XM_005840858.1"/>
</dbReference>
<organism evidence="1">
    <name type="scientific">Guillardia theta (strain CCMP2712)</name>
    <name type="common">Cryptophyte</name>
    <dbReference type="NCBI Taxonomy" id="905079"/>
    <lineage>
        <taxon>Eukaryota</taxon>
        <taxon>Cryptophyceae</taxon>
        <taxon>Pyrenomonadales</taxon>
        <taxon>Geminigeraceae</taxon>
        <taxon>Guillardia</taxon>
    </lineage>
</organism>
<dbReference type="PaxDb" id="55529-EKX53935"/>
<protein>
    <submittedName>
        <fullName evidence="1 2">Uncharacterized protein</fullName>
    </submittedName>
</protein>
<sequence>MTSAAVDFARVATVMVDWQTEQYEKENRELQWTLFWSVYNSRKLNHWLQKLSRRLGCRCTDCQSLGAAQEDSECKTMEWLDENVRSIGMKAVPCDCLLPDCCSKSSPAKGHYCEKKFSVFVVSDSHFVHSRAGIRYGSLIDNIKTIDDPESKKLQELFRRIVYACDHTYNCWGIMGELVTDVKIMSIFVEIRQSLLKKLSVITISKEC</sequence>
<evidence type="ECO:0000313" key="1">
    <source>
        <dbReference type="EMBL" id="EKX53935.1"/>
    </source>
</evidence>
<evidence type="ECO:0000313" key="2">
    <source>
        <dbReference type="EnsemblProtists" id="EKX53935"/>
    </source>
</evidence>
<evidence type="ECO:0000313" key="3">
    <source>
        <dbReference type="Proteomes" id="UP000011087"/>
    </source>
</evidence>
<proteinExistence type="predicted"/>
<accession>L1K0G0</accession>
<keyword evidence="3" id="KW-1185">Reference proteome</keyword>
<dbReference type="AlphaFoldDB" id="L1K0G0"/>
<dbReference type="HOGENOM" id="CLU_1323108_0_0_1"/>
<gene>
    <name evidence="1" type="ORF">GUITHDRAFT_150095</name>
</gene>